<reference evidence="1 2" key="1">
    <citation type="submission" date="2015-07" db="EMBL/GenBank/DDBJ databases">
        <title>Whole genome sequence of Herpetosiphon geysericola DSM 7119.</title>
        <authorList>
            <person name="Hemp J."/>
            <person name="Ward L.M."/>
            <person name="Pace L.A."/>
            <person name="Fischer W.W."/>
        </authorList>
    </citation>
    <scope>NUCLEOTIDE SEQUENCE [LARGE SCALE GENOMIC DNA]</scope>
    <source>
        <strain evidence="1 2">DSM 7119</strain>
    </source>
</reference>
<name>A0A0P6YZX0_9CHLR</name>
<dbReference type="STRING" id="70996.SE18_08710"/>
<keyword evidence="2" id="KW-1185">Reference proteome</keyword>
<sequence>MLLIGRAMQQNWPDYDLWQTVKFQLRPMTVMALNYCFWIEDYLDLYNSLRDHLDVEGLAMTFNSDEEAFSVLEIVGMFLQDMPIMVYGYDPPSRYPGTRQHWLASVINHIMGDEAHTFDPDVAQFPRASRAPKDFLFCSKVVNVLAASADPNHRQLAAIVAYINNITGLDVVDWSHRGIQESGIQGNNTDWQMPDYIDRVRGNQLFGRLLESLYLDRSHDLAFNPDITLDFVLPLYGAIAVVCSKNVNVAAQSKALIDIVLGNNDTKDEEDFEAQPLYDLIFPEDPADAEEFFAEANKWLGNAEPYTKPIISVSFD</sequence>
<accession>A0A0P6YZX0</accession>
<dbReference type="RefSeq" id="WP_160319487.1">
    <property type="nucleotide sequence ID" value="NZ_LGKP01000014.1"/>
</dbReference>
<evidence type="ECO:0000313" key="2">
    <source>
        <dbReference type="Proteomes" id="UP000050277"/>
    </source>
</evidence>
<dbReference type="Proteomes" id="UP000050277">
    <property type="component" value="Unassembled WGS sequence"/>
</dbReference>
<dbReference type="EMBL" id="LGKP01000014">
    <property type="protein sequence ID" value="KPL90023.1"/>
    <property type="molecule type" value="Genomic_DNA"/>
</dbReference>
<evidence type="ECO:0000313" key="1">
    <source>
        <dbReference type="EMBL" id="KPL90023.1"/>
    </source>
</evidence>
<organism evidence="1 2">
    <name type="scientific">Herpetosiphon geysericola</name>
    <dbReference type="NCBI Taxonomy" id="70996"/>
    <lineage>
        <taxon>Bacteria</taxon>
        <taxon>Bacillati</taxon>
        <taxon>Chloroflexota</taxon>
        <taxon>Chloroflexia</taxon>
        <taxon>Herpetosiphonales</taxon>
        <taxon>Herpetosiphonaceae</taxon>
        <taxon>Herpetosiphon</taxon>
    </lineage>
</organism>
<gene>
    <name evidence="1" type="ORF">SE18_08710</name>
</gene>
<dbReference type="AlphaFoldDB" id="A0A0P6YZX0"/>
<protein>
    <submittedName>
        <fullName evidence="1">Uncharacterized protein</fullName>
    </submittedName>
</protein>
<comment type="caution">
    <text evidence="1">The sequence shown here is derived from an EMBL/GenBank/DDBJ whole genome shotgun (WGS) entry which is preliminary data.</text>
</comment>
<proteinExistence type="predicted"/>